<comment type="caution">
    <text evidence="2">The sequence shown here is derived from an EMBL/GenBank/DDBJ whole genome shotgun (WGS) entry which is preliminary data.</text>
</comment>
<protein>
    <submittedName>
        <fullName evidence="2">Uncharacterized protein</fullName>
    </submittedName>
</protein>
<feature type="region of interest" description="Disordered" evidence="1">
    <location>
        <begin position="41"/>
        <end position="89"/>
    </location>
</feature>
<reference evidence="2" key="1">
    <citation type="journal article" date="2015" name="Nature">
        <title>Complex archaea that bridge the gap between prokaryotes and eukaryotes.</title>
        <authorList>
            <person name="Spang A."/>
            <person name="Saw J.H."/>
            <person name="Jorgensen S.L."/>
            <person name="Zaremba-Niedzwiedzka K."/>
            <person name="Martijn J."/>
            <person name="Lind A.E."/>
            <person name="van Eijk R."/>
            <person name="Schleper C."/>
            <person name="Guy L."/>
            <person name="Ettema T.J."/>
        </authorList>
    </citation>
    <scope>NUCLEOTIDE SEQUENCE</scope>
</reference>
<organism evidence="2">
    <name type="scientific">marine sediment metagenome</name>
    <dbReference type="NCBI Taxonomy" id="412755"/>
    <lineage>
        <taxon>unclassified sequences</taxon>
        <taxon>metagenomes</taxon>
        <taxon>ecological metagenomes</taxon>
    </lineage>
</organism>
<evidence type="ECO:0000256" key="1">
    <source>
        <dbReference type="SAM" id="MobiDB-lite"/>
    </source>
</evidence>
<proteinExistence type="predicted"/>
<gene>
    <name evidence="2" type="ORF">LCGC14_2741670</name>
</gene>
<accession>A0A0F8Z4A4</accession>
<name>A0A0F8Z4A4_9ZZZZ</name>
<feature type="non-terminal residue" evidence="2">
    <location>
        <position position="269"/>
    </location>
</feature>
<feature type="compositionally biased region" description="Basic and acidic residues" evidence="1">
    <location>
        <begin position="50"/>
        <end position="64"/>
    </location>
</feature>
<sequence>MAWIGRIAASAALVISAGSIWFITQRTPDVEIGRQEVMEPVSEQEAIETDTEKEAIEPDTEQKTPEPVTRQEVMESATEQEARQELSEDQEVLVGGRGQEYGIQEFAPDRISEYTIPVNGPEPELIFAEQRVPAETTSDEQGIDVFEEFGDEGFSDYDKWAIGGQVAPIYSYRNLGPSQADALYATSYLNDIESGVVSYAGGVNLNYSPARRFSIQSGLNYYRMGVSVQNTYLASAGYVAFESNFGAAKMSMSNSMGDIQLGQQKSNAF</sequence>
<dbReference type="EMBL" id="LAZR01049887">
    <property type="protein sequence ID" value="KKK88583.1"/>
    <property type="molecule type" value="Genomic_DNA"/>
</dbReference>
<dbReference type="AlphaFoldDB" id="A0A0F8Z4A4"/>
<evidence type="ECO:0000313" key="2">
    <source>
        <dbReference type="EMBL" id="KKK88583.1"/>
    </source>
</evidence>